<feature type="transmembrane region" description="Helical" evidence="1">
    <location>
        <begin position="9"/>
        <end position="27"/>
    </location>
</feature>
<evidence type="ECO:0000313" key="3">
    <source>
        <dbReference type="Proteomes" id="UP000730482"/>
    </source>
</evidence>
<evidence type="ECO:0000313" key="2">
    <source>
        <dbReference type="EMBL" id="MBS2553089.1"/>
    </source>
</evidence>
<keyword evidence="1" id="KW-0812">Transmembrane</keyword>
<organism evidence="2 3">
    <name type="scientific">Catenulispora pinistramenti</name>
    <dbReference type="NCBI Taxonomy" id="2705254"/>
    <lineage>
        <taxon>Bacteria</taxon>
        <taxon>Bacillati</taxon>
        <taxon>Actinomycetota</taxon>
        <taxon>Actinomycetes</taxon>
        <taxon>Catenulisporales</taxon>
        <taxon>Catenulisporaceae</taxon>
        <taxon>Catenulispora</taxon>
    </lineage>
</organism>
<dbReference type="EMBL" id="JAAFYZ010000230">
    <property type="protein sequence ID" value="MBS2553089.1"/>
    <property type="molecule type" value="Genomic_DNA"/>
</dbReference>
<dbReference type="Proteomes" id="UP000730482">
    <property type="component" value="Unassembled WGS sequence"/>
</dbReference>
<protein>
    <submittedName>
        <fullName evidence="2">Uncharacterized protein</fullName>
    </submittedName>
</protein>
<name>A0ABS5L445_9ACTN</name>
<comment type="caution">
    <text evidence="2">The sequence shown here is derived from an EMBL/GenBank/DDBJ whole genome shotgun (WGS) entry which is preliminary data.</text>
</comment>
<reference evidence="2 3" key="1">
    <citation type="submission" date="2020-02" db="EMBL/GenBank/DDBJ databases">
        <title>Acidophilic actinobacteria isolated from forest soil.</title>
        <authorList>
            <person name="Golinska P."/>
        </authorList>
    </citation>
    <scope>NUCLEOTIDE SEQUENCE [LARGE SCALE GENOMIC DNA]</scope>
    <source>
        <strain evidence="2 3">NL8</strain>
    </source>
</reference>
<keyword evidence="3" id="KW-1185">Reference proteome</keyword>
<accession>A0ABS5L445</accession>
<proteinExistence type="predicted"/>
<evidence type="ECO:0000256" key="1">
    <source>
        <dbReference type="SAM" id="Phobius"/>
    </source>
</evidence>
<dbReference type="RefSeq" id="WP_194926674.1">
    <property type="nucleotide sequence ID" value="NZ_JAAFYZ010000230.1"/>
</dbReference>
<sequence length="52" mass="5388">MAASKGRPSGLMLMVFIAGGLLMVGAIQAGNGMLVIITLLLMAVSVDTLRKR</sequence>
<gene>
    <name evidence="2" type="ORF">KGQ19_40175</name>
</gene>
<keyword evidence="1" id="KW-1133">Transmembrane helix</keyword>
<keyword evidence="1" id="KW-0472">Membrane</keyword>